<dbReference type="InterPro" id="IPR010982">
    <property type="entry name" value="Lambda_DNA-bd_dom_sf"/>
</dbReference>
<dbReference type="Pfam" id="PF13377">
    <property type="entry name" value="Peripla_BP_3"/>
    <property type="match status" value="1"/>
</dbReference>
<dbReference type="Pfam" id="PF00356">
    <property type="entry name" value="LacI"/>
    <property type="match status" value="1"/>
</dbReference>
<dbReference type="PANTHER" id="PTHR30146">
    <property type="entry name" value="LACI-RELATED TRANSCRIPTIONAL REPRESSOR"/>
    <property type="match status" value="1"/>
</dbReference>
<keyword evidence="2" id="KW-0238">DNA-binding</keyword>
<accession>A0A841GAJ9</accession>
<keyword evidence="6" id="KW-1185">Reference proteome</keyword>
<dbReference type="EMBL" id="JACHGR010000006">
    <property type="protein sequence ID" value="MBB6056144.1"/>
    <property type="molecule type" value="Genomic_DNA"/>
</dbReference>
<dbReference type="CDD" id="cd01392">
    <property type="entry name" value="HTH_LacI"/>
    <property type="match status" value="1"/>
</dbReference>
<keyword evidence="1" id="KW-0805">Transcription regulation</keyword>
<gene>
    <name evidence="5" type="ORF">HNR75_002074</name>
</gene>
<dbReference type="InterPro" id="IPR000843">
    <property type="entry name" value="HTH_LacI"/>
</dbReference>
<dbReference type="PRINTS" id="PR00036">
    <property type="entry name" value="HTHLACI"/>
</dbReference>
<evidence type="ECO:0000313" key="5">
    <source>
        <dbReference type="EMBL" id="MBB6056144.1"/>
    </source>
</evidence>
<dbReference type="GO" id="GO:0000976">
    <property type="term" value="F:transcription cis-regulatory region binding"/>
    <property type="evidence" value="ECO:0007669"/>
    <property type="project" value="TreeGrafter"/>
</dbReference>
<dbReference type="Proteomes" id="UP000585721">
    <property type="component" value="Unassembled WGS sequence"/>
</dbReference>
<evidence type="ECO:0000256" key="1">
    <source>
        <dbReference type="ARBA" id="ARBA00023015"/>
    </source>
</evidence>
<protein>
    <submittedName>
        <fullName evidence="5">LacI family transcriptional regulator</fullName>
    </submittedName>
</protein>
<feature type="domain" description="HTH lacI-type" evidence="4">
    <location>
        <begin position="2"/>
        <end position="56"/>
    </location>
</feature>
<dbReference type="SMART" id="SM00354">
    <property type="entry name" value="HTH_LACI"/>
    <property type="match status" value="1"/>
</dbReference>
<sequence>MATIKDVARLAGVSVATVSRVLNNSSQTSPESREAVKKAMDELKYHPNANARALSHQGNETLGIVVADVSSPFFGIMVKAVDQVAYDTGNFLLVGNGYHDAKRERKAIEQLLRHQCAGIVVHAMKLSDEELAHFMDHVPGMVIISRTVPGYESRCVNLDNRFGAALATNHLIQQGHRSIAYIGSMQQIADAIERQQGYTDALIQNGIPVDERLIIQSSPDELGGERAVIELLNQGRKMTGIVCYNDPIAVGALSTLIDNDIKVPNQISVIGFDDVLINYLQPRLTTIRYPVVEMARQAARLAIALAHGEPAPDVTNLFTPTLVRRYSVAPAVSS</sequence>
<proteinExistence type="predicted"/>
<evidence type="ECO:0000313" key="6">
    <source>
        <dbReference type="Proteomes" id="UP000585721"/>
    </source>
</evidence>
<evidence type="ECO:0000259" key="4">
    <source>
        <dbReference type="PROSITE" id="PS50932"/>
    </source>
</evidence>
<dbReference type="PANTHER" id="PTHR30146:SF98">
    <property type="entry name" value="HTH-TYPE TRANSCRIPTIONAL REGULATOR GALR"/>
    <property type="match status" value="1"/>
</dbReference>
<dbReference type="RefSeq" id="WP_166479919.1">
    <property type="nucleotide sequence ID" value="NZ_JACHGR010000006.1"/>
</dbReference>
<organism evidence="5 6">
    <name type="scientific">Tolumonas osonensis</name>
    <dbReference type="NCBI Taxonomy" id="675874"/>
    <lineage>
        <taxon>Bacteria</taxon>
        <taxon>Pseudomonadati</taxon>
        <taxon>Pseudomonadota</taxon>
        <taxon>Gammaproteobacteria</taxon>
        <taxon>Aeromonadales</taxon>
        <taxon>Aeromonadaceae</taxon>
        <taxon>Tolumonas</taxon>
    </lineage>
</organism>
<evidence type="ECO:0000256" key="3">
    <source>
        <dbReference type="ARBA" id="ARBA00023163"/>
    </source>
</evidence>
<dbReference type="SUPFAM" id="SSF47413">
    <property type="entry name" value="lambda repressor-like DNA-binding domains"/>
    <property type="match status" value="1"/>
</dbReference>
<dbReference type="FunFam" id="1.10.260.40:FF:000002">
    <property type="entry name" value="HTH-type transcriptional repressor PurR"/>
    <property type="match status" value="1"/>
</dbReference>
<dbReference type="PROSITE" id="PS50932">
    <property type="entry name" value="HTH_LACI_2"/>
    <property type="match status" value="1"/>
</dbReference>
<name>A0A841GAJ9_9GAMM</name>
<dbReference type="Gene3D" id="1.10.260.40">
    <property type="entry name" value="lambda repressor-like DNA-binding domains"/>
    <property type="match status" value="1"/>
</dbReference>
<dbReference type="InterPro" id="IPR046335">
    <property type="entry name" value="LacI/GalR-like_sensor"/>
</dbReference>
<dbReference type="PROSITE" id="PS00356">
    <property type="entry name" value="HTH_LACI_1"/>
    <property type="match status" value="1"/>
</dbReference>
<dbReference type="CDD" id="cd06270">
    <property type="entry name" value="PBP1_GalS-like"/>
    <property type="match status" value="1"/>
</dbReference>
<dbReference type="Gene3D" id="3.40.50.2300">
    <property type="match status" value="2"/>
</dbReference>
<comment type="caution">
    <text evidence="5">The sequence shown here is derived from an EMBL/GenBank/DDBJ whole genome shotgun (WGS) entry which is preliminary data.</text>
</comment>
<dbReference type="GO" id="GO:0003700">
    <property type="term" value="F:DNA-binding transcription factor activity"/>
    <property type="evidence" value="ECO:0007669"/>
    <property type="project" value="TreeGrafter"/>
</dbReference>
<dbReference type="InterPro" id="IPR028082">
    <property type="entry name" value="Peripla_BP_I"/>
</dbReference>
<evidence type="ECO:0000256" key="2">
    <source>
        <dbReference type="ARBA" id="ARBA00023125"/>
    </source>
</evidence>
<keyword evidence="3" id="KW-0804">Transcription</keyword>
<dbReference type="AlphaFoldDB" id="A0A841GAJ9"/>
<dbReference type="SUPFAM" id="SSF53822">
    <property type="entry name" value="Periplasmic binding protein-like I"/>
    <property type="match status" value="1"/>
</dbReference>
<reference evidence="5 6" key="1">
    <citation type="submission" date="2020-08" db="EMBL/GenBank/DDBJ databases">
        <title>Genomic Encyclopedia of Type Strains, Phase IV (KMG-IV): sequencing the most valuable type-strain genomes for metagenomic binning, comparative biology and taxonomic classification.</title>
        <authorList>
            <person name="Goeker M."/>
        </authorList>
    </citation>
    <scope>NUCLEOTIDE SEQUENCE [LARGE SCALE GENOMIC DNA]</scope>
    <source>
        <strain evidence="5 6">DSM 22975</strain>
    </source>
</reference>